<evidence type="ECO:0000256" key="3">
    <source>
        <dbReference type="ARBA" id="ARBA00022475"/>
    </source>
</evidence>
<evidence type="ECO:0000256" key="7">
    <source>
        <dbReference type="ARBA" id="ARBA00023136"/>
    </source>
</evidence>
<organism evidence="10 11">
    <name type="scientific">Bugula neritina</name>
    <name type="common">Brown bryozoan</name>
    <name type="synonym">Sertularia neritina</name>
    <dbReference type="NCBI Taxonomy" id="10212"/>
    <lineage>
        <taxon>Eukaryota</taxon>
        <taxon>Metazoa</taxon>
        <taxon>Spiralia</taxon>
        <taxon>Lophotrochozoa</taxon>
        <taxon>Bryozoa</taxon>
        <taxon>Gymnolaemata</taxon>
        <taxon>Cheilostomatida</taxon>
        <taxon>Flustrina</taxon>
        <taxon>Buguloidea</taxon>
        <taxon>Bugulidae</taxon>
        <taxon>Bugula</taxon>
    </lineage>
</organism>
<accession>A0A7J7JLZ8</accession>
<dbReference type="GO" id="GO:0034220">
    <property type="term" value="P:monoatomic ion transmembrane transport"/>
    <property type="evidence" value="ECO:0007669"/>
    <property type="project" value="UniProtKB-KW"/>
</dbReference>
<evidence type="ECO:0000256" key="6">
    <source>
        <dbReference type="ARBA" id="ARBA00023065"/>
    </source>
</evidence>
<dbReference type="EMBL" id="VXIV02002226">
    <property type="protein sequence ID" value="KAF6026681.1"/>
    <property type="molecule type" value="Genomic_DNA"/>
</dbReference>
<comment type="caution">
    <text evidence="10">The sequence shown here is derived from an EMBL/GenBank/DDBJ whole genome shotgun (WGS) entry which is preliminary data.</text>
</comment>
<comment type="caution">
    <text evidence="9">Lacks conserved residue(s) required for the propagation of feature annotation.</text>
</comment>
<evidence type="ECO:0000256" key="9">
    <source>
        <dbReference type="RuleBase" id="RU010713"/>
    </source>
</evidence>
<dbReference type="OrthoDB" id="5867527at2759"/>
<evidence type="ECO:0000256" key="2">
    <source>
        <dbReference type="ARBA" id="ARBA00022448"/>
    </source>
</evidence>
<comment type="function">
    <text evidence="9">Structural component of the gap junctions.</text>
</comment>
<comment type="subcellular location">
    <subcellularLocation>
        <location evidence="1 9">Cell membrane</location>
        <topology evidence="1 9">Multi-pass membrane protein</topology>
    </subcellularLocation>
</comment>
<evidence type="ECO:0000256" key="8">
    <source>
        <dbReference type="ARBA" id="ARBA00023303"/>
    </source>
</evidence>
<dbReference type="PANTHER" id="PTHR11893">
    <property type="entry name" value="INNEXIN"/>
    <property type="match status" value="1"/>
</dbReference>
<dbReference type="InterPro" id="IPR000990">
    <property type="entry name" value="Innexin"/>
</dbReference>
<evidence type="ECO:0000256" key="4">
    <source>
        <dbReference type="ARBA" id="ARBA00022692"/>
    </source>
</evidence>
<keyword evidence="4 9" id="KW-0812">Transmembrane</keyword>
<proteinExistence type="inferred from homology"/>
<keyword evidence="11" id="KW-1185">Reference proteome</keyword>
<evidence type="ECO:0000256" key="5">
    <source>
        <dbReference type="ARBA" id="ARBA00022989"/>
    </source>
</evidence>
<dbReference type="PANTHER" id="PTHR11893:SF36">
    <property type="entry name" value="INNEXIN-5"/>
    <property type="match status" value="1"/>
</dbReference>
<dbReference type="Proteomes" id="UP000593567">
    <property type="component" value="Unassembled WGS sequence"/>
</dbReference>
<name>A0A7J7JLZ8_BUGNE</name>
<keyword evidence="6 9" id="KW-0406">Ion transport</keyword>
<sequence>MAEGLSYSMSGFLEAVSKVSKFSLRWDDDFYDRLSHRYTVVTCALFTVIVSTKQYVGDPISCWCPATFTEAMIEYTNHVCWISNTYFIPMHEVPAKHNVPRDVIIGYYQWVPLMLLLQSLMFYLPSVVWAINNTRPGLDINRMVLLVSGMDSINPDIRDKSIKFICRHFDLALAYQREYRQSRFRQCLQCLSRNICFPIGRIYGNYLTSLYIFVKLLFIANAFGQIWIMNKFLTSDRDGYYFYGIEVVLAVFRNNQPDTKIFPRITLCDFKIRQMQNVHDVTVQCALPVNLFNEKIYTYLWFHISLVLILSVYGLFTLLWQLFSVNCQSYITKYLKVLYKVRQQGGVIEVKSVRNFVDSYLRPDGVFALRVISKNTNDIVTTEIIGALYDYYCKSNYQSTNKPPYIKQLNGEDRELRHDNYKRSAIRTV</sequence>
<dbReference type="PROSITE" id="PS51013">
    <property type="entry name" value="PANNEXIN"/>
    <property type="match status" value="1"/>
</dbReference>
<dbReference type="AlphaFoldDB" id="A0A7J7JLZ8"/>
<dbReference type="GO" id="GO:0005886">
    <property type="term" value="C:plasma membrane"/>
    <property type="evidence" value="ECO:0007669"/>
    <property type="project" value="UniProtKB-SubCell"/>
</dbReference>
<feature type="transmembrane region" description="Helical" evidence="9">
    <location>
        <begin position="210"/>
        <end position="228"/>
    </location>
</feature>
<keyword evidence="3" id="KW-1003">Cell membrane</keyword>
<keyword evidence="8 9" id="KW-0407">Ion channel</keyword>
<evidence type="ECO:0000256" key="1">
    <source>
        <dbReference type="ARBA" id="ARBA00004651"/>
    </source>
</evidence>
<dbReference type="Pfam" id="PF00876">
    <property type="entry name" value="Innexin"/>
    <property type="match status" value="1"/>
</dbReference>
<keyword evidence="7 9" id="KW-0472">Membrane</keyword>
<keyword evidence="2 9" id="KW-0813">Transport</keyword>
<dbReference type="PRINTS" id="PR01262">
    <property type="entry name" value="INNEXIN"/>
</dbReference>
<feature type="transmembrane region" description="Helical" evidence="9">
    <location>
        <begin position="110"/>
        <end position="131"/>
    </location>
</feature>
<feature type="transmembrane region" description="Helical" evidence="9">
    <location>
        <begin position="300"/>
        <end position="323"/>
    </location>
</feature>
<dbReference type="GO" id="GO:0005921">
    <property type="term" value="C:gap junction"/>
    <property type="evidence" value="ECO:0007669"/>
    <property type="project" value="UniProtKB-UniRule"/>
</dbReference>
<evidence type="ECO:0000313" key="11">
    <source>
        <dbReference type="Proteomes" id="UP000593567"/>
    </source>
</evidence>
<reference evidence="10" key="1">
    <citation type="submission" date="2020-06" db="EMBL/GenBank/DDBJ databases">
        <title>Draft genome of Bugula neritina, a colonial animal packing powerful symbionts and potential medicines.</title>
        <authorList>
            <person name="Rayko M."/>
        </authorList>
    </citation>
    <scope>NUCLEOTIDE SEQUENCE [LARGE SCALE GENOMIC DNA]</scope>
    <source>
        <strain evidence="10">Kwan_BN1</strain>
    </source>
</reference>
<keyword evidence="5 9" id="KW-1133">Transmembrane helix</keyword>
<comment type="similarity">
    <text evidence="9">Belongs to the pannexin family.</text>
</comment>
<evidence type="ECO:0000313" key="10">
    <source>
        <dbReference type="EMBL" id="KAF6026681.1"/>
    </source>
</evidence>
<gene>
    <name evidence="9" type="primary">inx</name>
    <name evidence="10" type="ORF">EB796_015016</name>
</gene>
<protein>
    <recommendedName>
        <fullName evidence="9">Innexin</fullName>
    </recommendedName>
</protein>